<dbReference type="Proteomes" id="UP000683000">
    <property type="component" value="Unassembled WGS sequence"/>
</dbReference>
<dbReference type="GO" id="GO:0005506">
    <property type="term" value="F:iron ion binding"/>
    <property type="evidence" value="ECO:0007669"/>
    <property type="project" value="InterPro"/>
</dbReference>
<accession>A0A8I3ACP0</accession>
<feature type="chain" id="PRO_5034463287" evidence="1">
    <location>
        <begin position="20"/>
        <end position="397"/>
    </location>
</feature>
<evidence type="ECO:0000313" key="2">
    <source>
        <dbReference type="EMBL" id="KAG6377495.1"/>
    </source>
</evidence>
<dbReference type="GO" id="GO:0020037">
    <property type="term" value="F:heme binding"/>
    <property type="evidence" value="ECO:0007669"/>
    <property type="project" value="InterPro"/>
</dbReference>
<dbReference type="GO" id="GO:0004497">
    <property type="term" value="F:monooxygenase activity"/>
    <property type="evidence" value="ECO:0007669"/>
    <property type="project" value="InterPro"/>
</dbReference>
<reference evidence="2" key="1">
    <citation type="submission" date="2021-03" db="EMBL/GenBank/DDBJ databases">
        <title>Evolutionary innovations through gain and loss of genes in the ectomycorrhizal Boletales.</title>
        <authorList>
            <person name="Wu G."/>
            <person name="Miyauchi S."/>
            <person name="Morin E."/>
            <person name="Yang Z.-L."/>
            <person name="Xu J."/>
            <person name="Martin F.M."/>
        </authorList>
    </citation>
    <scope>NUCLEOTIDE SEQUENCE</scope>
    <source>
        <strain evidence="2">BR01</strain>
    </source>
</reference>
<keyword evidence="3" id="KW-1185">Reference proteome</keyword>
<dbReference type="OrthoDB" id="10029320at2759"/>
<evidence type="ECO:0000313" key="3">
    <source>
        <dbReference type="Proteomes" id="UP000683000"/>
    </source>
</evidence>
<comment type="caution">
    <text evidence="2">The sequence shown here is derived from an EMBL/GenBank/DDBJ whole genome shotgun (WGS) entry which is preliminary data.</text>
</comment>
<feature type="signal peptide" evidence="1">
    <location>
        <begin position="1"/>
        <end position="19"/>
    </location>
</feature>
<organism evidence="2 3">
    <name type="scientific">Boletus reticuloceps</name>
    <dbReference type="NCBI Taxonomy" id="495285"/>
    <lineage>
        <taxon>Eukaryota</taxon>
        <taxon>Fungi</taxon>
        <taxon>Dikarya</taxon>
        <taxon>Basidiomycota</taxon>
        <taxon>Agaricomycotina</taxon>
        <taxon>Agaricomycetes</taxon>
        <taxon>Agaricomycetidae</taxon>
        <taxon>Boletales</taxon>
        <taxon>Boletineae</taxon>
        <taxon>Boletaceae</taxon>
        <taxon>Boletoideae</taxon>
        <taxon>Boletus</taxon>
    </lineage>
</organism>
<dbReference type="SUPFAM" id="SSF48264">
    <property type="entry name" value="Cytochrome P450"/>
    <property type="match status" value="1"/>
</dbReference>
<proteinExistence type="predicted"/>
<sequence>MLSWFAFVLPLVLLLALWASKPLFVRRTRTYKHAAQIRTLLNPPDLSLRSLLLARAQPNQRLVHAFGLTSTFVSADTKLHRAFTTRAKVLLAGAGEKNDRWWGVASSAEVAVHHFLPVQQTTDFSTFIQCVTFSVVLSTLFDTDLDTLHYDDLVYVTNVINQRWKDSKIKDAAAMRQDDSLRKMMAYIDEWIVDRHQHPNPLNFILPAYETMWRVVAVTVAYIYRCCDNTLQDVAITFGRNPTEAQFQAFDFGHNGLQPSMQAIVLEVLRLHPPTRHIARAPVASGSSWWHTLVAPAVERADIEAVHLSDVYGENPSAFEPMRFHPSRVPVGGRAELYAFGYGRLRCVAAAWAPMAAAVIAAKVVAQIKDAGCVVTVGDKIGGRSGWDGWAIEKGTE</sequence>
<protein>
    <submittedName>
        <fullName evidence="2">Cytochrome P450</fullName>
    </submittedName>
</protein>
<dbReference type="EMBL" id="JAGFBS010000009">
    <property type="protein sequence ID" value="KAG6377495.1"/>
    <property type="molecule type" value="Genomic_DNA"/>
</dbReference>
<dbReference type="InterPro" id="IPR036396">
    <property type="entry name" value="Cyt_P450_sf"/>
</dbReference>
<dbReference type="AlphaFoldDB" id="A0A8I3ACP0"/>
<gene>
    <name evidence="2" type="ORF">JVT61DRAFT_15303</name>
</gene>
<keyword evidence="1" id="KW-0732">Signal</keyword>
<evidence type="ECO:0000256" key="1">
    <source>
        <dbReference type="SAM" id="SignalP"/>
    </source>
</evidence>
<dbReference type="GO" id="GO:0016705">
    <property type="term" value="F:oxidoreductase activity, acting on paired donors, with incorporation or reduction of molecular oxygen"/>
    <property type="evidence" value="ECO:0007669"/>
    <property type="project" value="InterPro"/>
</dbReference>
<dbReference type="Gene3D" id="1.10.630.10">
    <property type="entry name" value="Cytochrome P450"/>
    <property type="match status" value="1"/>
</dbReference>
<name>A0A8I3ACP0_9AGAM</name>